<dbReference type="GO" id="GO:0008652">
    <property type="term" value="P:amino acid biosynthetic process"/>
    <property type="evidence" value="ECO:0007669"/>
    <property type="project" value="UniProtKB-KW"/>
</dbReference>
<evidence type="ECO:0000259" key="10">
    <source>
        <dbReference type="Pfam" id="PF08501"/>
    </source>
</evidence>
<evidence type="ECO:0000256" key="8">
    <source>
        <dbReference type="HAMAP-Rule" id="MF_00222"/>
    </source>
</evidence>
<organism evidence="11 12">
    <name type="scientific">Psychrobacillus psychrotolerans</name>
    <dbReference type="NCBI Taxonomy" id="126156"/>
    <lineage>
        <taxon>Bacteria</taxon>
        <taxon>Bacillati</taxon>
        <taxon>Bacillota</taxon>
        <taxon>Bacilli</taxon>
        <taxon>Bacillales</taxon>
        <taxon>Bacillaceae</taxon>
        <taxon>Psychrobacillus</taxon>
    </lineage>
</organism>
<feature type="domain" description="Shikimate dehydrogenase substrate binding N-terminal" evidence="10">
    <location>
        <begin position="7"/>
        <end position="89"/>
    </location>
</feature>
<dbReference type="SUPFAM" id="SSF51735">
    <property type="entry name" value="NAD(P)-binding Rossmann-fold domains"/>
    <property type="match status" value="1"/>
</dbReference>
<protein>
    <recommendedName>
        <fullName evidence="2 8">Shikimate dehydrogenase (NADP(+))</fullName>
        <shortName evidence="8">SDH</shortName>
        <ecNumber evidence="2 8">1.1.1.25</ecNumber>
    </recommendedName>
</protein>
<evidence type="ECO:0000313" key="12">
    <source>
        <dbReference type="Proteomes" id="UP000198734"/>
    </source>
</evidence>
<dbReference type="NCBIfam" id="TIGR00507">
    <property type="entry name" value="aroE"/>
    <property type="match status" value="1"/>
</dbReference>
<dbReference type="AlphaFoldDB" id="A0A1I5YYH2"/>
<dbReference type="InterPro" id="IPR022893">
    <property type="entry name" value="Shikimate_DH_fam"/>
</dbReference>
<keyword evidence="6 8" id="KW-0057">Aromatic amino acid biosynthesis</keyword>
<evidence type="ECO:0000256" key="5">
    <source>
        <dbReference type="ARBA" id="ARBA00023002"/>
    </source>
</evidence>
<dbReference type="RefSeq" id="WP_093537068.1">
    <property type="nucleotide sequence ID" value="NZ_FOXU01000003.1"/>
</dbReference>
<feature type="binding site" evidence="8">
    <location>
        <position position="213"/>
    </location>
    <ligand>
        <name>NADP(+)</name>
        <dbReference type="ChEBI" id="CHEBI:58349"/>
    </ligand>
</feature>
<dbReference type="OrthoDB" id="9792692at2"/>
<keyword evidence="5 8" id="KW-0560">Oxidoreductase</keyword>
<dbReference type="HAMAP" id="MF_00222">
    <property type="entry name" value="Shikimate_DH_AroE"/>
    <property type="match status" value="1"/>
</dbReference>
<dbReference type="Gene3D" id="3.40.50.10860">
    <property type="entry name" value="Leucine Dehydrogenase, chain A, domain 1"/>
    <property type="match status" value="1"/>
</dbReference>
<feature type="domain" description="Quinate/shikimate 5-dehydrogenase/glutamyl-tRNA reductase" evidence="9">
    <location>
        <begin position="115"/>
        <end position="236"/>
    </location>
</feature>
<evidence type="ECO:0000256" key="1">
    <source>
        <dbReference type="ARBA" id="ARBA00004871"/>
    </source>
</evidence>
<sequence length="276" mass="30241">MKRWFAVIGNPISHSFSPTMHETWLKQLDIDASYIPIHVEQNNLEKAVESLKLLGCSGWNVTVPFKEDIIPFLDEIDDSARGIGAVNTVVKTLDNKYVGFNTDGLGFVESLGSILPEQNILLIGAGGAARGIAHAFNSLGYTQLTIANRTLEKAKVLVEELQTGQALTLEEAENTLDTFDIVVQTTSLGMKTSEASLPIQLNRLKENAIVADIVYNPLVTPFLEEAKKNNVRTINGLGMLVHQGALAFSYWNGTKPDTDGMIQQLIEQIGGNYVNR</sequence>
<gene>
    <name evidence="8" type="primary">aroE</name>
    <name evidence="11" type="ORF">SAMN05421670_2343</name>
</gene>
<comment type="function">
    <text evidence="8">Involved in the biosynthesis of the chorismate, which leads to the biosynthesis of aromatic amino acids. Catalyzes the reversible NADPH linked reduction of 3-dehydroshikimate (DHSA) to yield shikimate (SA).</text>
</comment>
<dbReference type="GO" id="GO:0004764">
    <property type="term" value="F:shikimate 3-dehydrogenase (NADP+) activity"/>
    <property type="evidence" value="ECO:0007669"/>
    <property type="project" value="UniProtKB-UniRule"/>
</dbReference>
<dbReference type="GO" id="GO:0005829">
    <property type="term" value="C:cytosol"/>
    <property type="evidence" value="ECO:0007669"/>
    <property type="project" value="TreeGrafter"/>
</dbReference>
<dbReference type="PANTHER" id="PTHR21089">
    <property type="entry name" value="SHIKIMATE DEHYDROGENASE"/>
    <property type="match status" value="1"/>
</dbReference>
<name>A0A1I5YYH2_9BACI</name>
<proteinExistence type="inferred from homology"/>
<feature type="binding site" evidence="8">
    <location>
        <position position="103"/>
    </location>
    <ligand>
        <name>shikimate</name>
        <dbReference type="ChEBI" id="CHEBI:36208"/>
    </ligand>
</feature>
<dbReference type="CDD" id="cd01065">
    <property type="entry name" value="NAD_bind_Shikimate_DH"/>
    <property type="match status" value="1"/>
</dbReference>
<dbReference type="Pfam" id="PF08501">
    <property type="entry name" value="Shikimate_dh_N"/>
    <property type="match status" value="1"/>
</dbReference>
<feature type="binding site" evidence="8">
    <location>
        <position position="236"/>
    </location>
    <ligand>
        <name>NADP(+)</name>
        <dbReference type="ChEBI" id="CHEBI:58349"/>
    </ligand>
</feature>
<keyword evidence="4 8" id="KW-0521">NADP</keyword>
<dbReference type="SUPFAM" id="SSF53223">
    <property type="entry name" value="Aminoacid dehydrogenase-like, N-terminal domain"/>
    <property type="match status" value="1"/>
</dbReference>
<comment type="pathway">
    <text evidence="1 8">Metabolic intermediate biosynthesis; chorismate biosynthesis; chorismate from D-erythrose 4-phosphate and phosphoenolpyruvate: step 4/7.</text>
</comment>
<dbReference type="InterPro" id="IPR013708">
    <property type="entry name" value="Shikimate_DH-bd_N"/>
</dbReference>
<comment type="catalytic activity">
    <reaction evidence="7 8">
        <text>shikimate + NADP(+) = 3-dehydroshikimate + NADPH + H(+)</text>
        <dbReference type="Rhea" id="RHEA:17737"/>
        <dbReference type="ChEBI" id="CHEBI:15378"/>
        <dbReference type="ChEBI" id="CHEBI:16630"/>
        <dbReference type="ChEBI" id="CHEBI:36208"/>
        <dbReference type="ChEBI" id="CHEBI:57783"/>
        <dbReference type="ChEBI" id="CHEBI:58349"/>
        <dbReference type="EC" id="1.1.1.25"/>
    </reaction>
</comment>
<evidence type="ECO:0000313" key="11">
    <source>
        <dbReference type="EMBL" id="SFQ49259.1"/>
    </source>
</evidence>
<dbReference type="Proteomes" id="UP000198734">
    <property type="component" value="Unassembled WGS sequence"/>
</dbReference>
<evidence type="ECO:0000259" key="9">
    <source>
        <dbReference type="Pfam" id="PF01488"/>
    </source>
</evidence>
<feature type="binding site" evidence="8">
    <location>
        <position position="87"/>
    </location>
    <ligand>
        <name>shikimate</name>
        <dbReference type="ChEBI" id="CHEBI:36208"/>
    </ligand>
</feature>
<evidence type="ECO:0000256" key="7">
    <source>
        <dbReference type="ARBA" id="ARBA00049442"/>
    </source>
</evidence>
<feature type="binding site" evidence="8">
    <location>
        <position position="78"/>
    </location>
    <ligand>
        <name>NADP(+)</name>
        <dbReference type="ChEBI" id="CHEBI:58349"/>
    </ligand>
</feature>
<dbReference type="Pfam" id="PF01488">
    <property type="entry name" value="Shikimate_DH"/>
    <property type="match status" value="1"/>
</dbReference>
<dbReference type="STRING" id="126156.SAMN05421670_2343"/>
<evidence type="ECO:0000256" key="3">
    <source>
        <dbReference type="ARBA" id="ARBA00022605"/>
    </source>
</evidence>
<dbReference type="PANTHER" id="PTHR21089:SF1">
    <property type="entry name" value="BIFUNCTIONAL 3-DEHYDROQUINATE DEHYDRATASE_SHIKIMATE DEHYDROGENASE, CHLOROPLASTIC"/>
    <property type="match status" value="1"/>
</dbReference>
<dbReference type="GO" id="GO:0019632">
    <property type="term" value="P:shikimate metabolic process"/>
    <property type="evidence" value="ECO:0007669"/>
    <property type="project" value="InterPro"/>
</dbReference>
<dbReference type="NCBIfam" id="NF001310">
    <property type="entry name" value="PRK00258.1-2"/>
    <property type="match status" value="1"/>
</dbReference>
<reference evidence="12" key="1">
    <citation type="submission" date="2016-10" db="EMBL/GenBank/DDBJ databases">
        <authorList>
            <person name="Varghese N."/>
            <person name="Submissions S."/>
        </authorList>
    </citation>
    <scope>NUCLEOTIDE SEQUENCE [LARGE SCALE GENOMIC DNA]</scope>
    <source>
        <strain evidence="12">DSM 11706</strain>
    </source>
</reference>
<evidence type="ECO:0000256" key="6">
    <source>
        <dbReference type="ARBA" id="ARBA00023141"/>
    </source>
</evidence>
<feature type="binding site" evidence="8">
    <location>
        <position position="62"/>
    </location>
    <ligand>
        <name>shikimate</name>
        <dbReference type="ChEBI" id="CHEBI:36208"/>
    </ligand>
</feature>
<feature type="active site" description="Proton acceptor" evidence="8">
    <location>
        <position position="66"/>
    </location>
</feature>
<feature type="binding site" evidence="8">
    <location>
        <position position="215"/>
    </location>
    <ligand>
        <name>shikimate</name>
        <dbReference type="ChEBI" id="CHEBI:36208"/>
    </ligand>
</feature>
<feature type="binding site" evidence="8">
    <location>
        <position position="243"/>
    </location>
    <ligand>
        <name>shikimate</name>
        <dbReference type="ChEBI" id="CHEBI:36208"/>
    </ligand>
</feature>
<dbReference type="EC" id="1.1.1.25" evidence="2 8"/>
<dbReference type="GO" id="GO:0009423">
    <property type="term" value="P:chorismate biosynthetic process"/>
    <property type="evidence" value="ECO:0007669"/>
    <property type="project" value="UniProtKB-UniRule"/>
</dbReference>
<dbReference type="Gene3D" id="3.40.50.720">
    <property type="entry name" value="NAD(P)-binding Rossmann-like Domain"/>
    <property type="match status" value="1"/>
</dbReference>
<keyword evidence="3 8" id="KW-0028">Amino-acid biosynthesis</keyword>
<dbReference type="EMBL" id="FOXU01000003">
    <property type="protein sequence ID" value="SFQ49259.1"/>
    <property type="molecule type" value="Genomic_DNA"/>
</dbReference>
<keyword evidence="12" id="KW-1185">Reference proteome</keyword>
<dbReference type="GO" id="GO:0050661">
    <property type="term" value="F:NADP binding"/>
    <property type="evidence" value="ECO:0007669"/>
    <property type="project" value="InterPro"/>
</dbReference>
<feature type="binding site" evidence="8">
    <location>
        <begin position="148"/>
        <end position="153"/>
    </location>
    <ligand>
        <name>NADP(+)</name>
        <dbReference type="ChEBI" id="CHEBI:58349"/>
    </ligand>
</feature>
<dbReference type="InterPro" id="IPR036291">
    <property type="entry name" value="NAD(P)-bd_dom_sf"/>
</dbReference>
<comment type="similarity">
    <text evidence="8">Belongs to the shikimate dehydrogenase family.</text>
</comment>
<feature type="binding site" evidence="8">
    <location>
        <begin position="15"/>
        <end position="17"/>
    </location>
    <ligand>
        <name>shikimate</name>
        <dbReference type="ChEBI" id="CHEBI:36208"/>
    </ligand>
</feature>
<evidence type="ECO:0000256" key="4">
    <source>
        <dbReference type="ARBA" id="ARBA00022857"/>
    </source>
</evidence>
<dbReference type="InterPro" id="IPR046346">
    <property type="entry name" value="Aminoacid_DH-like_N_sf"/>
</dbReference>
<feature type="binding site" evidence="8">
    <location>
        <begin position="124"/>
        <end position="128"/>
    </location>
    <ligand>
        <name>NADP(+)</name>
        <dbReference type="ChEBI" id="CHEBI:58349"/>
    </ligand>
</feature>
<dbReference type="UniPathway" id="UPA00053">
    <property type="reaction ID" value="UER00087"/>
</dbReference>
<comment type="subunit">
    <text evidence="8">Homodimer.</text>
</comment>
<dbReference type="GO" id="GO:0009073">
    <property type="term" value="P:aromatic amino acid family biosynthetic process"/>
    <property type="evidence" value="ECO:0007669"/>
    <property type="project" value="UniProtKB-KW"/>
</dbReference>
<dbReference type="InterPro" id="IPR011342">
    <property type="entry name" value="Shikimate_DH"/>
</dbReference>
<accession>A0A1I5YYH2</accession>
<dbReference type="InterPro" id="IPR006151">
    <property type="entry name" value="Shikm_DH/Glu-tRNA_Rdtase"/>
</dbReference>
<evidence type="ECO:0000256" key="2">
    <source>
        <dbReference type="ARBA" id="ARBA00012962"/>
    </source>
</evidence>